<evidence type="ECO:0000256" key="3">
    <source>
        <dbReference type="ARBA" id="ARBA00022989"/>
    </source>
</evidence>
<dbReference type="STRING" id="1408163.A0A0F4YJ78"/>
<reference evidence="7 8" key="1">
    <citation type="submission" date="2015-04" db="EMBL/GenBank/DDBJ databases">
        <authorList>
            <person name="Heijne W.H."/>
            <person name="Fedorova N.D."/>
            <person name="Nierman W.C."/>
            <person name="Vollebregt A.W."/>
            <person name="Zhao Z."/>
            <person name="Wu L."/>
            <person name="Kumar M."/>
            <person name="Stam H."/>
            <person name="van den Berg M.A."/>
            <person name="Pel H.J."/>
        </authorList>
    </citation>
    <scope>NUCLEOTIDE SEQUENCE [LARGE SCALE GENOMIC DNA]</scope>
    <source>
        <strain evidence="7 8">CBS 393.64</strain>
    </source>
</reference>
<dbReference type="PANTHER" id="PTHR11785">
    <property type="entry name" value="AMINO ACID TRANSPORTER"/>
    <property type="match status" value="1"/>
</dbReference>
<dbReference type="RefSeq" id="XP_013324250.1">
    <property type="nucleotide sequence ID" value="XM_013468796.1"/>
</dbReference>
<dbReference type="Gene3D" id="1.20.1740.10">
    <property type="entry name" value="Amino acid/polyamine transporter I"/>
    <property type="match status" value="1"/>
</dbReference>
<feature type="transmembrane region" description="Helical" evidence="6">
    <location>
        <begin position="201"/>
        <end position="225"/>
    </location>
</feature>
<dbReference type="Proteomes" id="UP000053958">
    <property type="component" value="Unassembled WGS sequence"/>
</dbReference>
<feature type="transmembrane region" description="Helical" evidence="6">
    <location>
        <begin position="504"/>
        <end position="527"/>
    </location>
</feature>
<evidence type="ECO:0000256" key="6">
    <source>
        <dbReference type="SAM" id="Phobius"/>
    </source>
</evidence>
<evidence type="ECO:0000256" key="5">
    <source>
        <dbReference type="SAM" id="MobiDB-lite"/>
    </source>
</evidence>
<evidence type="ECO:0000256" key="4">
    <source>
        <dbReference type="ARBA" id="ARBA00023136"/>
    </source>
</evidence>
<keyword evidence="8" id="KW-1185">Reference proteome</keyword>
<keyword evidence="3 6" id="KW-1133">Transmembrane helix</keyword>
<feature type="transmembrane region" description="Helical" evidence="6">
    <location>
        <begin position="177"/>
        <end position="195"/>
    </location>
</feature>
<sequence>MAPKEPVVSATSDSSSPAASVIDDGSLKFVYEQGGNNALPSYQEATGAPVETRSPLGYKVRWVSATMLNIGMMIGTGVFSTPSTILSDTGSVGLSLIFWTIGFVVAAANLAVYLELTSYFPSRSGSEVVYLEQAYPRPKYLLPTTFAVQAVILSFSSGNAIEYLFQVADYSPTNWQLKGVAIAGYTVAVLLLSFHTRFSLYLVNVVTIVKLVTLIFISILGLVVLGGHTRVPDPTANFRNAFEGTTNSGYGITNALVKVMFAYNGYQNAMNVVNEVKNPVKTLKKSASLGLITVAVLYVLCNIAYFAAVPKAELVKSKQIAATLLFSAVFGSRGATRGLSFLIALSAFGNLIAVLIGQSRMIRECARQGVIPFPKFWVNTRPFGTPLGPYFIKWFVTIIMILAPPAGDAFNFIVDLQSYPAAVFSALLAVGIFLIRRQRKKIGKTETEFRAWNIAAIFTVLVNIYLLAMPWYPPAGEQTAETSVSGTQHTALLDWESNDNELQLIFFSVSASLAICGIYYVVWIYLLPKWYNYQIRQEVLVLEDGSNTHRLVKVPNEEVAAWDEEHDVEGNLRRRTSGGDGGDSKEDA</sequence>
<evidence type="ECO:0000256" key="1">
    <source>
        <dbReference type="ARBA" id="ARBA00004141"/>
    </source>
</evidence>
<comment type="subcellular location">
    <subcellularLocation>
        <location evidence="1">Membrane</location>
        <topology evidence="1">Multi-pass membrane protein</topology>
    </subcellularLocation>
</comment>
<dbReference type="GeneID" id="25320682"/>
<organism evidence="7 8">
    <name type="scientific">Rasamsonia emersonii (strain ATCC 16479 / CBS 393.64 / IMI 116815)</name>
    <dbReference type="NCBI Taxonomy" id="1408163"/>
    <lineage>
        <taxon>Eukaryota</taxon>
        <taxon>Fungi</taxon>
        <taxon>Dikarya</taxon>
        <taxon>Ascomycota</taxon>
        <taxon>Pezizomycotina</taxon>
        <taxon>Eurotiomycetes</taxon>
        <taxon>Eurotiomycetidae</taxon>
        <taxon>Eurotiales</taxon>
        <taxon>Trichocomaceae</taxon>
        <taxon>Rasamsonia</taxon>
    </lineage>
</organism>
<evidence type="ECO:0000256" key="2">
    <source>
        <dbReference type="ARBA" id="ARBA00022692"/>
    </source>
</evidence>
<feature type="transmembrane region" description="Helical" evidence="6">
    <location>
        <begin position="62"/>
        <end position="80"/>
    </location>
</feature>
<evidence type="ECO:0000313" key="8">
    <source>
        <dbReference type="Proteomes" id="UP000053958"/>
    </source>
</evidence>
<dbReference type="AlphaFoldDB" id="A0A0F4YJ78"/>
<feature type="transmembrane region" description="Helical" evidence="6">
    <location>
        <begin position="419"/>
        <end position="437"/>
    </location>
</feature>
<feature type="transmembrane region" description="Helical" evidence="6">
    <location>
        <begin position="339"/>
        <end position="357"/>
    </location>
</feature>
<feature type="transmembrane region" description="Helical" evidence="6">
    <location>
        <begin position="92"/>
        <end position="114"/>
    </location>
</feature>
<accession>A0A0F4YJ78</accession>
<dbReference type="PIRSF" id="PIRSF006060">
    <property type="entry name" value="AA_transporter"/>
    <property type="match status" value="1"/>
</dbReference>
<dbReference type="EMBL" id="LASV01000594">
    <property type="protein sequence ID" value="KKA17638.1"/>
    <property type="molecule type" value="Genomic_DNA"/>
</dbReference>
<name>A0A0F4YJ78_RASE3</name>
<feature type="region of interest" description="Disordered" evidence="5">
    <location>
        <begin position="565"/>
        <end position="588"/>
    </location>
</feature>
<dbReference type="GO" id="GO:0016020">
    <property type="term" value="C:membrane"/>
    <property type="evidence" value="ECO:0007669"/>
    <property type="project" value="UniProtKB-SubCell"/>
</dbReference>
<proteinExistence type="predicted"/>
<evidence type="ECO:0008006" key="9">
    <source>
        <dbReference type="Google" id="ProtNLM"/>
    </source>
</evidence>
<dbReference type="PANTHER" id="PTHR11785:SF353">
    <property type="entry name" value="METHIONINE TRANSPORTER (EUROFUNG)"/>
    <property type="match status" value="1"/>
</dbReference>
<feature type="transmembrane region" description="Helical" evidence="6">
    <location>
        <begin position="287"/>
        <end position="308"/>
    </location>
</feature>
<keyword evidence="4 6" id="KW-0472">Membrane</keyword>
<dbReference type="InterPro" id="IPR050598">
    <property type="entry name" value="AminoAcid_Transporter"/>
</dbReference>
<dbReference type="OrthoDB" id="5982228at2759"/>
<comment type="caution">
    <text evidence="7">The sequence shown here is derived from an EMBL/GenBank/DDBJ whole genome shotgun (WGS) entry which is preliminary data.</text>
</comment>
<dbReference type="Pfam" id="PF13520">
    <property type="entry name" value="AA_permease_2"/>
    <property type="match status" value="1"/>
</dbReference>
<feature type="transmembrane region" description="Helical" evidence="6">
    <location>
        <begin position="449"/>
        <end position="468"/>
    </location>
</feature>
<dbReference type="InterPro" id="IPR002293">
    <property type="entry name" value="AA/rel_permease1"/>
</dbReference>
<evidence type="ECO:0000313" key="7">
    <source>
        <dbReference type="EMBL" id="KKA17638.1"/>
    </source>
</evidence>
<gene>
    <name evidence="7" type="ORF">T310_8422</name>
</gene>
<feature type="transmembrane region" description="Helical" evidence="6">
    <location>
        <begin position="390"/>
        <end position="407"/>
    </location>
</feature>
<dbReference type="GO" id="GO:0015179">
    <property type="term" value="F:L-amino acid transmembrane transporter activity"/>
    <property type="evidence" value="ECO:0007669"/>
    <property type="project" value="TreeGrafter"/>
</dbReference>
<protein>
    <recommendedName>
        <fullName evidence="9">High affinity methionine permease</fullName>
    </recommendedName>
</protein>
<keyword evidence="2 6" id="KW-0812">Transmembrane</keyword>